<evidence type="ECO:0000313" key="2">
    <source>
        <dbReference type="EMBL" id="RNM15926.1"/>
    </source>
</evidence>
<sequence>MGDDQECLREALKRVATALKETGLPFALAGGYAAWARGGPEPDHDVDFLVDPDDADKVAGLLAEKDLRIVHPPEDWLFKVFTDGAMVDVLFRAAGSPAVGPALERATDVEVLSVWMPVLSATDVVAQKFAVLGERYCDLAAVLPTARALREQVEWDLVRDTVAGNPYAEVALDLLERLHIIGTGGSGEGPPDGSPDGGT</sequence>
<protein>
    <recommendedName>
        <fullName evidence="1">Rhodanese domain-containing protein</fullName>
    </recommendedName>
</protein>
<accession>A0A3N0GUT1</accession>
<organism evidence="2 3">
    <name type="scientific">Nocardioides pocheonensis</name>
    <dbReference type="NCBI Taxonomy" id="661485"/>
    <lineage>
        <taxon>Bacteria</taxon>
        <taxon>Bacillati</taxon>
        <taxon>Actinomycetota</taxon>
        <taxon>Actinomycetes</taxon>
        <taxon>Propionibacteriales</taxon>
        <taxon>Nocardioidaceae</taxon>
        <taxon>Nocardioides</taxon>
    </lineage>
</organism>
<dbReference type="RefSeq" id="WP_123222180.1">
    <property type="nucleotide sequence ID" value="NZ_RJSF01000019.1"/>
</dbReference>
<dbReference type="InterPro" id="IPR043519">
    <property type="entry name" value="NT_sf"/>
</dbReference>
<gene>
    <name evidence="2" type="ORF">EFL26_07095</name>
</gene>
<reference evidence="2 3" key="1">
    <citation type="submission" date="2018-11" db="EMBL/GenBank/DDBJ databases">
        <authorList>
            <person name="Li F."/>
        </authorList>
    </citation>
    <scope>NUCLEOTIDE SEQUENCE [LARGE SCALE GENOMIC DNA]</scope>
    <source>
        <strain evidence="2 3">Gsoil 818</strain>
    </source>
</reference>
<name>A0A3N0GUT1_9ACTN</name>
<dbReference type="OrthoDB" id="3394845at2"/>
<dbReference type="SUPFAM" id="SSF81301">
    <property type="entry name" value="Nucleotidyltransferase"/>
    <property type="match status" value="1"/>
</dbReference>
<dbReference type="EMBL" id="RJSF01000019">
    <property type="protein sequence ID" value="RNM15926.1"/>
    <property type="molecule type" value="Genomic_DNA"/>
</dbReference>
<dbReference type="Gene3D" id="3.30.460.40">
    <property type="match status" value="1"/>
</dbReference>
<dbReference type="AlphaFoldDB" id="A0A3N0GUT1"/>
<comment type="caution">
    <text evidence="2">The sequence shown here is derived from an EMBL/GenBank/DDBJ whole genome shotgun (WGS) entry which is preliminary data.</text>
</comment>
<proteinExistence type="predicted"/>
<keyword evidence="3" id="KW-1185">Reference proteome</keyword>
<feature type="domain" description="Rhodanese" evidence="1">
    <location>
        <begin position="14"/>
        <end position="44"/>
    </location>
</feature>
<dbReference type="InterPro" id="IPR001763">
    <property type="entry name" value="Rhodanese-like_dom"/>
</dbReference>
<dbReference type="PROSITE" id="PS50206">
    <property type="entry name" value="RHODANESE_3"/>
    <property type="match status" value="1"/>
</dbReference>
<evidence type="ECO:0000313" key="3">
    <source>
        <dbReference type="Proteomes" id="UP000279994"/>
    </source>
</evidence>
<evidence type="ECO:0000259" key="1">
    <source>
        <dbReference type="PROSITE" id="PS50206"/>
    </source>
</evidence>
<dbReference type="Proteomes" id="UP000279994">
    <property type="component" value="Unassembled WGS sequence"/>
</dbReference>